<evidence type="ECO:0000256" key="4">
    <source>
        <dbReference type="ARBA" id="ARBA00022729"/>
    </source>
</evidence>
<dbReference type="GO" id="GO:0005615">
    <property type="term" value="C:extracellular space"/>
    <property type="evidence" value="ECO:0007669"/>
    <property type="project" value="TreeGrafter"/>
</dbReference>
<keyword evidence="3" id="KW-0964">Secreted</keyword>
<evidence type="ECO:0000256" key="1">
    <source>
        <dbReference type="ARBA" id="ARBA00004613"/>
    </source>
</evidence>
<evidence type="ECO:0000256" key="8">
    <source>
        <dbReference type="RuleBase" id="RU000629"/>
    </source>
</evidence>
<dbReference type="GO" id="GO:0051787">
    <property type="term" value="F:misfolded protein binding"/>
    <property type="evidence" value="ECO:0007669"/>
    <property type="project" value="TreeGrafter"/>
</dbReference>
<dbReference type="GeneTree" id="ENSGT00530000063668"/>
<dbReference type="SMART" id="SM00030">
    <property type="entry name" value="CLb"/>
    <property type="match status" value="1"/>
</dbReference>
<keyword evidence="4" id="KW-0732">Signal</keyword>
<dbReference type="SMART" id="SM00035">
    <property type="entry name" value="CLa"/>
    <property type="match status" value="1"/>
</dbReference>
<dbReference type="InterPro" id="IPR016014">
    <property type="entry name" value="Clusterin_N"/>
</dbReference>
<accession>A0A8C5WDZ7</accession>
<sequence length="439" mass="50861">MPERKDTIDSKKMKALTKLGEEYVEHEIKNALLGIKQMKKIVEANENKHENMLKSLKKTTEEREEAVKLFEEINKRLSVAEAQCKDLLKSSWEVCKACLEKPCIMSYKITCAHLGFPEVATKVPDIFEEWSPFTAVLQKREVTDLSESTNKQDNKLIQADESFNQMMSDVSNIFNQSIQFFRNLHQVFDRSFQRLFLKDMKFPSQEIPINEPSWNPVKNTEFTRHLNMSGWMQTFSDFSQAVFEGVTNVVFKMVKEFTLESKGPFTQQAETARHLEDLKSEMICEKFQNDTGCLQFQERCQTCYETWIKDCPDVPELLRKSEAAFKLVNMSSQQYEDLVHVVQQHTEDTVYVVTHMKEQFGWVADNTNLTYGSDHIFSIEKVSISTSSEYPTLNETIVEVNVLSAPTFTIRVPPAVDVESPQFMPYVAEKALEIYKNNF</sequence>
<evidence type="ECO:0000256" key="9">
    <source>
        <dbReference type="SAM" id="Coils"/>
    </source>
</evidence>
<feature type="coiled-coil region" evidence="9">
    <location>
        <begin position="39"/>
        <end position="90"/>
    </location>
</feature>
<keyword evidence="5 9" id="KW-0175">Coiled coil</keyword>
<feature type="domain" description="Clusterin C-terminal" evidence="11">
    <location>
        <begin position="218"/>
        <end position="436"/>
    </location>
</feature>
<proteinExistence type="inferred from homology"/>
<protein>
    <recommendedName>
        <fullName evidence="8">Clusterin</fullName>
    </recommendedName>
</protein>
<comment type="similarity">
    <text evidence="2 8">Belongs to the clusterin family.</text>
</comment>
<evidence type="ECO:0000256" key="5">
    <source>
        <dbReference type="ARBA" id="ARBA00023054"/>
    </source>
</evidence>
<dbReference type="GO" id="GO:0005634">
    <property type="term" value="C:nucleus"/>
    <property type="evidence" value="ECO:0007669"/>
    <property type="project" value="TreeGrafter"/>
</dbReference>
<evidence type="ECO:0000259" key="10">
    <source>
        <dbReference type="SMART" id="SM00030"/>
    </source>
</evidence>
<name>A0A8C5WDZ7_9ANUR</name>
<dbReference type="Proteomes" id="UP000694569">
    <property type="component" value="Unplaced"/>
</dbReference>
<feature type="domain" description="Clusterin N-terminal" evidence="10">
    <location>
        <begin position="5"/>
        <end position="224"/>
    </location>
</feature>
<dbReference type="PANTHER" id="PTHR10970:SF2">
    <property type="entry name" value="CLUSTERIN-LIKE PROTEIN 1"/>
    <property type="match status" value="1"/>
</dbReference>
<evidence type="ECO:0000256" key="2">
    <source>
        <dbReference type="ARBA" id="ARBA00010069"/>
    </source>
</evidence>
<keyword evidence="7" id="KW-0325">Glycoprotein</keyword>
<dbReference type="AlphaFoldDB" id="A0A8C5WDZ7"/>
<evidence type="ECO:0000259" key="11">
    <source>
        <dbReference type="SMART" id="SM00035"/>
    </source>
</evidence>
<evidence type="ECO:0000313" key="13">
    <source>
        <dbReference type="Proteomes" id="UP000694569"/>
    </source>
</evidence>
<dbReference type="InterPro" id="IPR016015">
    <property type="entry name" value="Clusterin_C"/>
</dbReference>
<dbReference type="Pfam" id="PF01093">
    <property type="entry name" value="Clusterin"/>
    <property type="match status" value="1"/>
</dbReference>
<evidence type="ECO:0000256" key="6">
    <source>
        <dbReference type="ARBA" id="ARBA00023157"/>
    </source>
</evidence>
<evidence type="ECO:0000256" key="7">
    <source>
        <dbReference type="ARBA" id="ARBA00023180"/>
    </source>
</evidence>
<evidence type="ECO:0000256" key="3">
    <source>
        <dbReference type="ARBA" id="ARBA00022525"/>
    </source>
</evidence>
<reference evidence="12" key="1">
    <citation type="submission" date="2025-08" db="UniProtKB">
        <authorList>
            <consortium name="Ensembl"/>
        </authorList>
    </citation>
    <scope>IDENTIFICATION</scope>
</reference>
<reference evidence="12" key="2">
    <citation type="submission" date="2025-09" db="UniProtKB">
        <authorList>
            <consortium name="Ensembl"/>
        </authorList>
    </citation>
    <scope>IDENTIFICATION</scope>
</reference>
<keyword evidence="6" id="KW-1015">Disulfide bond</keyword>
<organism evidence="12 13">
    <name type="scientific">Leptobrachium leishanense</name>
    <name type="common">Leishan spiny toad</name>
    <dbReference type="NCBI Taxonomy" id="445787"/>
    <lineage>
        <taxon>Eukaryota</taxon>
        <taxon>Metazoa</taxon>
        <taxon>Chordata</taxon>
        <taxon>Craniata</taxon>
        <taxon>Vertebrata</taxon>
        <taxon>Euteleostomi</taxon>
        <taxon>Amphibia</taxon>
        <taxon>Batrachia</taxon>
        <taxon>Anura</taxon>
        <taxon>Pelobatoidea</taxon>
        <taxon>Megophryidae</taxon>
        <taxon>Leptobrachium</taxon>
    </lineage>
</organism>
<dbReference type="InterPro" id="IPR000753">
    <property type="entry name" value="Clusterin-like"/>
</dbReference>
<dbReference type="Ensembl" id="ENSLLET00000032314.1">
    <property type="protein sequence ID" value="ENSLLEP00000031117.1"/>
    <property type="gene ID" value="ENSLLEG00000019704.1"/>
</dbReference>
<comment type="subcellular location">
    <subcellularLocation>
        <location evidence="1">Secreted</location>
    </subcellularLocation>
</comment>
<dbReference type="OrthoDB" id="9894485at2759"/>
<evidence type="ECO:0000313" key="12">
    <source>
        <dbReference type="Ensembl" id="ENSLLEP00000031117.1"/>
    </source>
</evidence>
<dbReference type="PANTHER" id="PTHR10970">
    <property type="entry name" value="CLUSTERIN"/>
    <property type="match status" value="1"/>
</dbReference>
<keyword evidence="13" id="KW-1185">Reference proteome</keyword>
<gene>
    <name evidence="12" type="primary">CLUL1</name>
</gene>